<gene>
    <name evidence="4" type="ORF">GCM10009733_056160</name>
</gene>
<feature type="domain" description="Carbamoyltransferase" evidence="2">
    <location>
        <begin position="6"/>
        <end position="66"/>
    </location>
</feature>
<dbReference type="Proteomes" id="UP001500064">
    <property type="component" value="Unassembled WGS sequence"/>
</dbReference>
<dbReference type="PANTHER" id="PTHR34847">
    <property type="entry name" value="NODULATION PROTEIN U"/>
    <property type="match status" value="1"/>
</dbReference>
<organism evidence="4 5">
    <name type="scientific">Nonomuraea maheshkhaliensis</name>
    <dbReference type="NCBI Taxonomy" id="419590"/>
    <lineage>
        <taxon>Bacteria</taxon>
        <taxon>Bacillati</taxon>
        <taxon>Actinomycetota</taxon>
        <taxon>Actinomycetes</taxon>
        <taxon>Streptosporangiales</taxon>
        <taxon>Streptosporangiaceae</taxon>
        <taxon>Nonomuraea</taxon>
    </lineage>
</organism>
<dbReference type="SUPFAM" id="SSF53067">
    <property type="entry name" value="Actin-like ATPase domain"/>
    <property type="match status" value="1"/>
</dbReference>
<proteinExistence type="inferred from homology"/>
<sequence>MSGGYIVGVNTGSHDASAALVRDGRIISLIEQERISRRKRAVNESPRDAIRTCLMDAGIELSDVSCVAVGWDMPKYFALEGRGFPVDVFRKRIGVPREIPIHFYGHHLAHAASAFWTSGWDRATVIVTDGRGEDAATTTYLAEADTFKRLAQWDLAESLGRYYSKASSWSGLGPADVGKFMGLAAYGEPRMAMPIEVTPDGYRLAGAERVPNRTMPELREALNASVTPYFSACFPYGEGDGVEIMAYADFAASVQSSLEAALSSLVTAAVGETGCAQVVLAGGVAMNCTANGKLARHPSVAELYVPPFAYDCGVAVGAALLAAKDSGLAGVSTANGRVGAYLGRDHSARIAEVAESAPLAGQRLSESDLAACVAEHLAAGRLVGWYQGRAEVGQRALGARSILADPRRRTMVGRLNQVKGRELWRPLAPSVLAEDRDRVFTHDLGDLGHYMLGATHVRDGVRPLMPATVHVDGTARPQYVRRDRTPRYYDVIESFRDMTGTPAVLNTSFNLAGEPIVCSPEDALSTFMRSGLDVLVLGDHVLERTGQESAAG</sequence>
<reference evidence="5" key="1">
    <citation type="journal article" date="2019" name="Int. J. Syst. Evol. Microbiol.">
        <title>The Global Catalogue of Microorganisms (GCM) 10K type strain sequencing project: providing services to taxonomists for standard genome sequencing and annotation.</title>
        <authorList>
            <consortium name="The Broad Institute Genomics Platform"/>
            <consortium name="The Broad Institute Genome Sequencing Center for Infectious Disease"/>
            <person name="Wu L."/>
            <person name="Ma J."/>
        </authorList>
    </citation>
    <scope>NUCLEOTIDE SEQUENCE [LARGE SCALE GENOMIC DNA]</scope>
    <source>
        <strain evidence="5">JCM 13929</strain>
    </source>
</reference>
<comment type="caution">
    <text evidence="4">The sequence shown here is derived from an EMBL/GenBank/DDBJ whole genome shotgun (WGS) entry which is preliminary data.</text>
</comment>
<dbReference type="Gene3D" id="3.90.870.20">
    <property type="entry name" value="Carbamoyltransferase, C-terminal domain"/>
    <property type="match status" value="1"/>
</dbReference>
<dbReference type="InterPro" id="IPR038152">
    <property type="entry name" value="Carbam_trans_C_sf"/>
</dbReference>
<comment type="similarity">
    <text evidence="1">Belongs to the NodU/CmcH family.</text>
</comment>
<dbReference type="InterPro" id="IPR051338">
    <property type="entry name" value="NodU/CmcH_Carbamoyltrnsfr"/>
</dbReference>
<dbReference type="InterPro" id="IPR031730">
    <property type="entry name" value="Carbam_trans_C"/>
</dbReference>
<feature type="domain" description="Carbamoyltransferase C-terminal" evidence="3">
    <location>
        <begin position="374"/>
        <end position="544"/>
    </location>
</feature>
<accession>A0ABP4RJY4</accession>
<dbReference type="Gene3D" id="3.30.420.40">
    <property type="match status" value="2"/>
</dbReference>
<keyword evidence="5" id="KW-1185">Reference proteome</keyword>
<dbReference type="CDD" id="cd24098">
    <property type="entry name" value="ASKHA_NBD_TobZ_N"/>
    <property type="match status" value="1"/>
</dbReference>
<name>A0ABP4RJY4_9ACTN</name>
<evidence type="ECO:0000313" key="4">
    <source>
        <dbReference type="EMBL" id="GAA1651810.1"/>
    </source>
</evidence>
<feature type="domain" description="Carbamoyltransferase" evidence="2">
    <location>
        <begin position="100"/>
        <end position="320"/>
    </location>
</feature>
<dbReference type="EMBL" id="BAAAMU010000045">
    <property type="protein sequence ID" value="GAA1651810.1"/>
    <property type="molecule type" value="Genomic_DNA"/>
</dbReference>
<evidence type="ECO:0000313" key="5">
    <source>
        <dbReference type="Proteomes" id="UP001500064"/>
    </source>
</evidence>
<dbReference type="Pfam" id="PF16861">
    <property type="entry name" value="Carbam_trans_C"/>
    <property type="match status" value="1"/>
</dbReference>
<dbReference type="RefSeq" id="WP_346109492.1">
    <property type="nucleotide sequence ID" value="NZ_BAAAMU010000045.1"/>
</dbReference>
<evidence type="ECO:0000259" key="3">
    <source>
        <dbReference type="Pfam" id="PF16861"/>
    </source>
</evidence>
<dbReference type="InterPro" id="IPR003696">
    <property type="entry name" value="Carbtransf_dom"/>
</dbReference>
<evidence type="ECO:0000256" key="1">
    <source>
        <dbReference type="ARBA" id="ARBA00006129"/>
    </source>
</evidence>
<dbReference type="InterPro" id="IPR043129">
    <property type="entry name" value="ATPase_NBD"/>
</dbReference>
<protein>
    <submittedName>
        <fullName evidence="4">Carbamoyltransferase</fullName>
    </submittedName>
</protein>
<evidence type="ECO:0000259" key="2">
    <source>
        <dbReference type="Pfam" id="PF02543"/>
    </source>
</evidence>
<dbReference type="Pfam" id="PF02543">
    <property type="entry name" value="Carbam_trans_N"/>
    <property type="match status" value="2"/>
</dbReference>
<dbReference type="PANTHER" id="PTHR34847:SF1">
    <property type="entry name" value="NODULATION PROTEIN U"/>
    <property type="match status" value="1"/>
</dbReference>